<keyword evidence="7 10" id="KW-0573">Peptidoglycan synthesis</keyword>
<keyword evidence="5 10" id="KW-0067">ATP-binding</keyword>
<protein>
    <recommendedName>
        <fullName evidence="10 11">UDP-N-acetylmuramoyl-tripeptide--D-alanyl-D-alanine ligase</fullName>
        <ecNumber evidence="10 11">6.3.2.10</ecNumber>
    </recommendedName>
    <alternativeName>
        <fullName evidence="10">D-alanyl-D-alanine-adding enzyme</fullName>
    </alternativeName>
</protein>
<organism evidence="15 16">
    <name type="scientific">Desulfitobacterium metallireducens DSM 15288</name>
    <dbReference type="NCBI Taxonomy" id="871968"/>
    <lineage>
        <taxon>Bacteria</taxon>
        <taxon>Bacillati</taxon>
        <taxon>Bacillota</taxon>
        <taxon>Clostridia</taxon>
        <taxon>Eubacteriales</taxon>
        <taxon>Desulfitobacteriaceae</taxon>
        <taxon>Desulfitobacterium</taxon>
    </lineage>
</organism>
<evidence type="ECO:0000256" key="10">
    <source>
        <dbReference type="HAMAP-Rule" id="MF_02019"/>
    </source>
</evidence>
<feature type="domain" description="Mur ligase N-terminal catalytic" evidence="12">
    <location>
        <begin position="26"/>
        <end position="102"/>
    </location>
</feature>
<dbReference type="SUPFAM" id="SSF53244">
    <property type="entry name" value="MurD-like peptide ligases, peptide-binding domain"/>
    <property type="match status" value="1"/>
</dbReference>
<dbReference type="InterPro" id="IPR004101">
    <property type="entry name" value="Mur_ligase_C"/>
</dbReference>
<keyword evidence="1 10" id="KW-0963">Cytoplasm</keyword>
<comment type="catalytic activity">
    <reaction evidence="10 11">
        <text>D-alanyl-D-alanine + UDP-N-acetyl-alpha-D-muramoyl-L-alanyl-gamma-D-glutamyl-meso-2,6-diaminopimelate + ATP = UDP-N-acetyl-alpha-D-muramoyl-L-alanyl-gamma-D-glutamyl-meso-2,6-diaminopimeloyl-D-alanyl-D-alanine + ADP + phosphate + H(+)</text>
        <dbReference type="Rhea" id="RHEA:28374"/>
        <dbReference type="ChEBI" id="CHEBI:15378"/>
        <dbReference type="ChEBI" id="CHEBI:30616"/>
        <dbReference type="ChEBI" id="CHEBI:43474"/>
        <dbReference type="ChEBI" id="CHEBI:57822"/>
        <dbReference type="ChEBI" id="CHEBI:61386"/>
        <dbReference type="ChEBI" id="CHEBI:83905"/>
        <dbReference type="ChEBI" id="CHEBI:456216"/>
        <dbReference type="EC" id="6.3.2.10"/>
    </reaction>
</comment>
<dbReference type="InterPro" id="IPR013221">
    <property type="entry name" value="Mur_ligase_cen"/>
</dbReference>
<keyword evidence="6 10" id="KW-0133">Cell shape</keyword>
<dbReference type="EMBL" id="CP007032">
    <property type="protein sequence ID" value="AHF07720.1"/>
    <property type="molecule type" value="Genomic_DNA"/>
</dbReference>
<dbReference type="UniPathway" id="UPA00219"/>
<evidence type="ECO:0000256" key="2">
    <source>
        <dbReference type="ARBA" id="ARBA00022598"/>
    </source>
</evidence>
<evidence type="ECO:0000256" key="4">
    <source>
        <dbReference type="ARBA" id="ARBA00022741"/>
    </source>
</evidence>
<dbReference type="Pfam" id="PF02875">
    <property type="entry name" value="Mur_ligase_C"/>
    <property type="match status" value="1"/>
</dbReference>
<evidence type="ECO:0000256" key="8">
    <source>
        <dbReference type="ARBA" id="ARBA00023306"/>
    </source>
</evidence>
<dbReference type="Pfam" id="PF01225">
    <property type="entry name" value="Mur_ligase"/>
    <property type="match status" value="1"/>
</dbReference>
<dbReference type="InterPro" id="IPR005863">
    <property type="entry name" value="UDP-N-AcMur_synth"/>
</dbReference>
<comment type="similarity">
    <text evidence="10">Belongs to the MurCDEF family. MurF subfamily.</text>
</comment>
<dbReference type="GO" id="GO:0071555">
    <property type="term" value="P:cell wall organization"/>
    <property type="evidence" value="ECO:0007669"/>
    <property type="project" value="UniProtKB-KW"/>
</dbReference>
<keyword evidence="2 10" id="KW-0436">Ligase</keyword>
<evidence type="ECO:0000256" key="5">
    <source>
        <dbReference type="ARBA" id="ARBA00022840"/>
    </source>
</evidence>
<evidence type="ECO:0000256" key="3">
    <source>
        <dbReference type="ARBA" id="ARBA00022618"/>
    </source>
</evidence>
<dbReference type="PANTHER" id="PTHR43024">
    <property type="entry name" value="UDP-N-ACETYLMURAMOYL-TRIPEPTIDE--D-ALANYL-D-ALANINE LIGASE"/>
    <property type="match status" value="1"/>
</dbReference>
<keyword evidence="3 10" id="KW-0132">Cell division</keyword>
<dbReference type="NCBIfam" id="TIGR01143">
    <property type="entry name" value="murF"/>
    <property type="match status" value="1"/>
</dbReference>
<comment type="pathway">
    <text evidence="10 11">Cell wall biogenesis; peptidoglycan biosynthesis.</text>
</comment>
<dbReference type="InterPro" id="IPR000713">
    <property type="entry name" value="Mur_ligase_N"/>
</dbReference>
<dbReference type="Gene3D" id="3.90.190.20">
    <property type="entry name" value="Mur ligase, C-terminal domain"/>
    <property type="match status" value="1"/>
</dbReference>
<evidence type="ECO:0000259" key="13">
    <source>
        <dbReference type="Pfam" id="PF02875"/>
    </source>
</evidence>
<dbReference type="KEGG" id="dmt:DESME_12360"/>
<keyword evidence="16" id="KW-1185">Reference proteome</keyword>
<dbReference type="InterPro" id="IPR036565">
    <property type="entry name" value="Mur-like_cat_sf"/>
</dbReference>
<dbReference type="Gene3D" id="3.40.1190.10">
    <property type="entry name" value="Mur-like, catalytic domain"/>
    <property type="match status" value="1"/>
</dbReference>
<dbReference type="GO" id="GO:0047480">
    <property type="term" value="F:UDP-N-acetylmuramoyl-tripeptide-D-alanyl-D-alanine ligase activity"/>
    <property type="evidence" value="ECO:0007669"/>
    <property type="project" value="UniProtKB-UniRule"/>
</dbReference>
<dbReference type="GO" id="GO:0008766">
    <property type="term" value="F:UDP-N-acetylmuramoylalanyl-D-glutamyl-2,6-diaminopimelate-D-alanyl-D-alanine ligase activity"/>
    <property type="evidence" value="ECO:0007669"/>
    <property type="project" value="RHEA"/>
</dbReference>
<dbReference type="AlphaFoldDB" id="W0EA52"/>
<dbReference type="OrthoDB" id="9801978at2"/>
<feature type="binding site" evidence="10">
    <location>
        <begin position="115"/>
        <end position="121"/>
    </location>
    <ligand>
        <name>ATP</name>
        <dbReference type="ChEBI" id="CHEBI:30616"/>
    </ligand>
</feature>
<evidence type="ECO:0000256" key="7">
    <source>
        <dbReference type="ARBA" id="ARBA00022984"/>
    </source>
</evidence>
<dbReference type="HAMAP" id="MF_02019">
    <property type="entry name" value="MurF"/>
    <property type="match status" value="1"/>
</dbReference>
<dbReference type="InterPro" id="IPR035911">
    <property type="entry name" value="MurE/MurF_N"/>
</dbReference>
<dbReference type="EC" id="6.3.2.10" evidence="10 11"/>
<accession>W0EA52</accession>
<dbReference type="RefSeq" id="WP_006716647.1">
    <property type="nucleotide sequence ID" value="NZ_CP007032.1"/>
</dbReference>
<dbReference type="GO" id="GO:0009252">
    <property type="term" value="P:peptidoglycan biosynthetic process"/>
    <property type="evidence" value="ECO:0007669"/>
    <property type="project" value="UniProtKB-UniRule"/>
</dbReference>
<dbReference type="PANTHER" id="PTHR43024:SF1">
    <property type="entry name" value="UDP-N-ACETYLMURAMOYL-TRIPEPTIDE--D-ALANYL-D-ALANINE LIGASE"/>
    <property type="match status" value="1"/>
</dbReference>
<dbReference type="GO" id="GO:0005737">
    <property type="term" value="C:cytoplasm"/>
    <property type="evidence" value="ECO:0007669"/>
    <property type="project" value="UniProtKB-SubCell"/>
</dbReference>
<dbReference type="GO" id="GO:0051301">
    <property type="term" value="P:cell division"/>
    <property type="evidence" value="ECO:0007669"/>
    <property type="project" value="UniProtKB-KW"/>
</dbReference>
<dbReference type="Proteomes" id="UP000010847">
    <property type="component" value="Chromosome"/>
</dbReference>
<proteinExistence type="inferred from homology"/>
<keyword evidence="4 10" id="KW-0547">Nucleotide-binding</keyword>
<evidence type="ECO:0000256" key="1">
    <source>
        <dbReference type="ARBA" id="ARBA00022490"/>
    </source>
</evidence>
<dbReference type="SUPFAM" id="SSF63418">
    <property type="entry name" value="MurE/MurF N-terminal domain"/>
    <property type="match status" value="1"/>
</dbReference>
<feature type="domain" description="Mur ligase central" evidence="14">
    <location>
        <begin position="113"/>
        <end position="302"/>
    </location>
</feature>
<dbReference type="HOGENOM" id="CLU_031507_1_0_9"/>
<keyword evidence="8 10" id="KW-0131">Cell cycle</keyword>
<name>W0EA52_9FIRM</name>
<evidence type="ECO:0000313" key="15">
    <source>
        <dbReference type="EMBL" id="AHF07720.1"/>
    </source>
</evidence>
<dbReference type="InterPro" id="IPR051046">
    <property type="entry name" value="MurCDEF_CellWall_CoF430Synth"/>
</dbReference>
<evidence type="ECO:0000313" key="16">
    <source>
        <dbReference type="Proteomes" id="UP000010847"/>
    </source>
</evidence>
<gene>
    <name evidence="10" type="primary">murF</name>
    <name evidence="15" type="ORF">DESME_12360</name>
</gene>
<comment type="subcellular location">
    <subcellularLocation>
        <location evidence="10 11">Cytoplasm</location>
    </subcellularLocation>
</comment>
<evidence type="ECO:0000259" key="14">
    <source>
        <dbReference type="Pfam" id="PF08245"/>
    </source>
</evidence>
<dbReference type="eggNOG" id="COG0770">
    <property type="taxonomic scope" value="Bacteria"/>
</dbReference>
<keyword evidence="9 10" id="KW-0961">Cell wall biogenesis/degradation</keyword>
<dbReference type="SUPFAM" id="SSF53623">
    <property type="entry name" value="MurD-like peptide ligases, catalytic domain"/>
    <property type="match status" value="1"/>
</dbReference>
<evidence type="ECO:0000256" key="6">
    <source>
        <dbReference type="ARBA" id="ARBA00022960"/>
    </source>
</evidence>
<dbReference type="InterPro" id="IPR036615">
    <property type="entry name" value="Mur_ligase_C_dom_sf"/>
</dbReference>
<sequence>MWNSQRIAEILGAECLGDPNVPVFGCVIDSRQARGGEIFFALVGEKVDGHDYIEVAWKNGANLAIAEKTKMKDRTKLNVPEGKALILVESGLSAMQELAKAWRMELGVKVVAITGSNGKTTTKDMIATVLAQKYRVHKNKENQNNELGVPMTLLNAPEKTEVLVIEMGMRGLGQIKALCDFVHPDTGVITNIGTTHMELLGSQENIAKAKWELIEALPIRGMAILNGEDLWSVKKAEKDPHQQFFYGIEGRYHPLNIQGTNLEQTGTLGTQFEIAAQAEHAKAYLPLPGEHNVLDALSALAVGKVYGISLQEGCQGLAELELSKMRLELHPGIHGSMLLSDVYNANPTSMQASLKVLSQRSSQATLAILGEMYELGEASASGHNVVGQAVAQLGITEIITVGTLAEEIAQGALESGMAPDRVHICSDRESAISQAKLILSSLGNETWVLIKASRGMKMEKVTEALQIS</sequence>
<reference evidence="15 16" key="1">
    <citation type="submission" date="2013-12" db="EMBL/GenBank/DDBJ databases">
        <authorList>
            <consortium name="DOE Joint Genome Institute"/>
            <person name="Smidt H."/>
            <person name="Huntemann M."/>
            <person name="Han J."/>
            <person name="Chen A."/>
            <person name="Kyrpides N."/>
            <person name="Mavromatis K."/>
            <person name="Markowitz V."/>
            <person name="Palaniappan K."/>
            <person name="Ivanova N."/>
            <person name="Schaumberg A."/>
            <person name="Pati A."/>
            <person name="Liolios K."/>
            <person name="Nordberg H.P."/>
            <person name="Cantor M.N."/>
            <person name="Hua S.X."/>
            <person name="Woyke T."/>
        </authorList>
    </citation>
    <scope>NUCLEOTIDE SEQUENCE [LARGE SCALE GENOMIC DNA]</scope>
    <source>
        <strain evidence="16">DSM 15288</strain>
    </source>
</reference>
<dbReference type="STRING" id="871968.DESME_12360"/>
<comment type="function">
    <text evidence="10 11">Involved in cell wall formation. Catalyzes the final step in the synthesis of UDP-N-acetylmuramoyl-pentapeptide, the precursor of murein.</text>
</comment>
<evidence type="ECO:0000256" key="9">
    <source>
        <dbReference type="ARBA" id="ARBA00023316"/>
    </source>
</evidence>
<dbReference type="GO" id="GO:0005524">
    <property type="term" value="F:ATP binding"/>
    <property type="evidence" value="ECO:0007669"/>
    <property type="project" value="UniProtKB-UniRule"/>
</dbReference>
<dbReference type="Gene3D" id="3.40.1390.10">
    <property type="entry name" value="MurE/MurF, N-terminal domain"/>
    <property type="match status" value="1"/>
</dbReference>
<evidence type="ECO:0000259" key="12">
    <source>
        <dbReference type="Pfam" id="PF01225"/>
    </source>
</evidence>
<feature type="domain" description="Mur ligase C-terminal" evidence="13">
    <location>
        <begin position="325"/>
        <end position="454"/>
    </location>
</feature>
<dbReference type="Pfam" id="PF08245">
    <property type="entry name" value="Mur_ligase_M"/>
    <property type="match status" value="1"/>
</dbReference>
<evidence type="ECO:0000256" key="11">
    <source>
        <dbReference type="RuleBase" id="RU004136"/>
    </source>
</evidence>
<dbReference type="GO" id="GO:0008360">
    <property type="term" value="P:regulation of cell shape"/>
    <property type="evidence" value="ECO:0007669"/>
    <property type="project" value="UniProtKB-KW"/>
</dbReference>